<dbReference type="SFLD" id="SFLDS00019">
    <property type="entry name" value="Glutathione_Transferase_(cytos"/>
    <property type="match status" value="1"/>
</dbReference>
<organism evidence="3">
    <name type="scientific">uncultured Poseidoniia archaeon</name>
    <dbReference type="NCBI Taxonomy" id="1697135"/>
    <lineage>
        <taxon>Archaea</taxon>
        <taxon>Methanobacteriati</taxon>
        <taxon>Thermoplasmatota</taxon>
        <taxon>Candidatus Poseidoniia</taxon>
        <taxon>environmental samples</taxon>
    </lineage>
</organism>
<name>A0A1B1TAI8_9ARCH</name>
<feature type="domain" description="GST N-terminal" evidence="1">
    <location>
        <begin position="1"/>
        <end position="79"/>
    </location>
</feature>
<feature type="domain" description="GST C-terminal" evidence="2">
    <location>
        <begin position="81"/>
        <end position="215"/>
    </location>
</feature>
<dbReference type="EMBL" id="KP211819">
    <property type="protein sequence ID" value="ANV79304.1"/>
    <property type="molecule type" value="Genomic_DNA"/>
</dbReference>
<sequence>MYRLIYFSSAGRAEAIRIALDISNLPWENVIVDFSEYSEMRDSKKLPWGLLPALETPSGILSESSAILRYIGNMTFLNPDDEWLAAKVDECLDAISDMSNILTETFRINDVDEKIAARKILVSPGGKLSKSYDIFCEKLENSKTGWIAGTEKPSIADIRLFSDCFGLVSGNYDGIDTSLIDGRDILLDFHSRVSSIPEIYSRYKDMKEDSIRWVYCPDAFTK</sequence>
<dbReference type="Gene3D" id="3.40.30.10">
    <property type="entry name" value="Glutaredoxin"/>
    <property type="match status" value="1"/>
</dbReference>
<dbReference type="CDD" id="cd03039">
    <property type="entry name" value="GST_N_Sigma_like"/>
    <property type="match status" value="1"/>
</dbReference>
<dbReference type="PROSITE" id="PS50405">
    <property type="entry name" value="GST_CTER"/>
    <property type="match status" value="1"/>
</dbReference>
<dbReference type="SUPFAM" id="SSF52833">
    <property type="entry name" value="Thioredoxin-like"/>
    <property type="match status" value="1"/>
</dbReference>
<dbReference type="GO" id="GO:0004364">
    <property type="term" value="F:glutathione transferase activity"/>
    <property type="evidence" value="ECO:0007669"/>
    <property type="project" value="TreeGrafter"/>
</dbReference>
<dbReference type="InterPro" id="IPR004045">
    <property type="entry name" value="Glutathione_S-Trfase_N"/>
</dbReference>
<dbReference type="InterPro" id="IPR010987">
    <property type="entry name" value="Glutathione-S-Trfase_C-like"/>
</dbReference>
<evidence type="ECO:0000259" key="1">
    <source>
        <dbReference type="PROSITE" id="PS50404"/>
    </source>
</evidence>
<dbReference type="PANTHER" id="PTHR11571">
    <property type="entry name" value="GLUTATHIONE S-TRANSFERASE"/>
    <property type="match status" value="1"/>
</dbReference>
<dbReference type="Pfam" id="PF02798">
    <property type="entry name" value="GST_N"/>
    <property type="match status" value="1"/>
</dbReference>
<dbReference type="InterPro" id="IPR036282">
    <property type="entry name" value="Glutathione-S-Trfase_C_sf"/>
</dbReference>
<dbReference type="Gene3D" id="1.20.1050.10">
    <property type="match status" value="1"/>
</dbReference>
<reference evidence="3" key="1">
    <citation type="submission" date="2014-11" db="EMBL/GenBank/DDBJ databases">
        <authorList>
            <person name="Zhu J."/>
            <person name="Qi W."/>
            <person name="Song R."/>
        </authorList>
    </citation>
    <scope>NUCLEOTIDE SEQUENCE</scope>
</reference>
<dbReference type="AlphaFoldDB" id="A0A1B1TAI8"/>
<dbReference type="InterPro" id="IPR036249">
    <property type="entry name" value="Thioredoxin-like_sf"/>
</dbReference>
<dbReference type="PROSITE" id="PS50404">
    <property type="entry name" value="GST_NTER"/>
    <property type="match status" value="1"/>
</dbReference>
<dbReference type="EMBL" id="KP211880">
    <property type="protein sequence ID" value="ANV80249.1"/>
    <property type="molecule type" value="Genomic_DNA"/>
</dbReference>
<dbReference type="SUPFAM" id="SSF47616">
    <property type="entry name" value="GST C-terminal domain-like"/>
    <property type="match status" value="1"/>
</dbReference>
<proteinExistence type="predicted"/>
<evidence type="ECO:0000313" key="3">
    <source>
        <dbReference type="EMBL" id="ANV79304.1"/>
    </source>
</evidence>
<evidence type="ECO:0000259" key="2">
    <source>
        <dbReference type="PROSITE" id="PS50405"/>
    </source>
</evidence>
<dbReference type="InterPro" id="IPR050213">
    <property type="entry name" value="GST_superfamily"/>
</dbReference>
<dbReference type="InterPro" id="IPR040079">
    <property type="entry name" value="Glutathione_S-Trfase"/>
</dbReference>
<accession>A0A1B1TAI8</accession>
<dbReference type="GO" id="GO:0006749">
    <property type="term" value="P:glutathione metabolic process"/>
    <property type="evidence" value="ECO:0007669"/>
    <property type="project" value="TreeGrafter"/>
</dbReference>
<evidence type="ECO:0008006" key="4">
    <source>
        <dbReference type="Google" id="ProtNLM"/>
    </source>
</evidence>
<reference evidence="3" key="2">
    <citation type="journal article" date="2015" name="ISME J.">
        <title>A new class of marine Euryarchaeota group II from the Mediterranean deep chlorophyll maximum.</title>
        <authorList>
            <person name="Martin-Cuadrado A.B."/>
            <person name="Garcia-Heredia I."/>
            <person name="Molto A.G."/>
            <person name="Lopez-Ubeda R."/>
            <person name="Kimes N."/>
            <person name="Lopez-Garcia P."/>
            <person name="Moreira D."/>
            <person name="Rodriguez-Valera F."/>
        </authorList>
    </citation>
    <scope>NUCLEOTIDE SEQUENCE</scope>
</reference>
<protein>
    <recommendedName>
        <fullName evidence="4">Glutathione S-transferase</fullName>
    </recommendedName>
</protein>